<reference evidence="2" key="1">
    <citation type="journal article" date="2020" name="Nature">
        <title>Giant virus diversity and host interactions through global metagenomics.</title>
        <authorList>
            <person name="Schulz F."/>
            <person name="Roux S."/>
            <person name="Paez-Espino D."/>
            <person name="Jungbluth S."/>
            <person name="Walsh D.A."/>
            <person name="Denef V.J."/>
            <person name="McMahon K.D."/>
            <person name="Konstantinidis K.T."/>
            <person name="Eloe-Fadrosh E.A."/>
            <person name="Kyrpides N.C."/>
            <person name="Woyke T."/>
        </authorList>
    </citation>
    <scope>NUCLEOTIDE SEQUENCE</scope>
    <source>
        <strain evidence="2">GVMAG-M-3300018416-26</strain>
    </source>
</reference>
<dbReference type="InterPro" id="IPR017482">
    <property type="entry name" value="Lambda-type_endonuclease"/>
</dbReference>
<dbReference type="AlphaFoldDB" id="A0A6C0BQ43"/>
<dbReference type="InterPro" id="IPR011604">
    <property type="entry name" value="PDDEXK-like_dom_sf"/>
</dbReference>
<evidence type="ECO:0000259" key="1">
    <source>
        <dbReference type="Pfam" id="PF09588"/>
    </source>
</evidence>
<dbReference type="Pfam" id="PF09588">
    <property type="entry name" value="YqaJ"/>
    <property type="match status" value="1"/>
</dbReference>
<dbReference type="InterPro" id="IPR019080">
    <property type="entry name" value="YqaJ_viral_recombinase"/>
</dbReference>
<dbReference type="Gene3D" id="3.90.320.10">
    <property type="match status" value="1"/>
</dbReference>
<dbReference type="PANTHER" id="PTHR46609:SF6">
    <property type="entry name" value="EXONUCLEASE, PHAGE-TYPE_RECB, C-TERMINAL DOMAIN-CONTAINING PROTEIN-RELATED"/>
    <property type="match status" value="1"/>
</dbReference>
<dbReference type="EMBL" id="MN739219">
    <property type="protein sequence ID" value="QHS94306.1"/>
    <property type="molecule type" value="Genomic_DNA"/>
</dbReference>
<sequence>MDHRFNLDNIIHNHVNMKNAWNKIDCNKLPESLITQISQKLNFLTVQSNLSSKSIVKKRIEQIIKNRKKLKQLKEIPVVEQRSNEWFEIRNNLITASDFGDALGVEKFGKKNDGKSFYKKKCGFETVTYDTASVFLQWGVMFEPIATMLYEKRTGIQIHEFGIIKHSKHSFLGASPDGINELGVMLEIKCPYKRVITDDSVLKQYYYQMQGQLDVCDLEECDFLEAKFEEYDCAETFWEDYEDSFTTFTTNFQEKGIILKLSDSSYVYSHPNMQKQELESWYINALSQNMPNKVVFWYLDSFSLKRVDINRPFVTNMNIQLQDVWNRVLEYRSNPELYKQQIENKSLSSRNYPNSVCKLRSTTQTKNNTVGALFRQEYE</sequence>
<proteinExistence type="predicted"/>
<evidence type="ECO:0000313" key="2">
    <source>
        <dbReference type="EMBL" id="QHS94306.1"/>
    </source>
</evidence>
<protein>
    <recommendedName>
        <fullName evidence="1">YqaJ viral recombinase domain-containing protein</fullName>
    </recommendedName>
</protein>
<name>A0A6C0BQ43_9ZZZZ</name>
<dbReference type="NCBIfam" id="TIGR03033">
    <property type="entry name" value="phage_rel_nuc"/>
    <property type="match status" value="1"/>
</dbReference>
<dbReference type="InterPro" id="IPR051703">
    <property type="entry name" value="NF-kappa-B_Signaling_Reg"/>
</dbReference>
<accession>A0A6C0BQ43</accession>
<dbReference type="CDD" id="cd22343">
    <property type="entry name" value="PDDEXK_lambda_exonuclease-like"/>
    <property type="match status" value="1"/>
</dbReference>
<organism evidence="2">
    <name type="scientific">viral metagenome</name>
    <dbReference type="NCBI Taxonomy" id="1070528"/>
    <lineage>
        <taxon>unclassified sequences</taxon>
        <taxon>metagenomes</taxon>
        <taxon>organismal metagenomes</taxon>
    </lineage>
</organism>
<dbReference type="PANTHER" id="PTHR46609">
    <property type="entry name" value="EXONUCLEASE, PHAGE-TYPE/RECB, C-TERMINAL DOMAIN-CONTAINING PROTEIN"/>
    <property type="match status" value="1"/>
</dbReference>
<dbReference type="SUPFAM" id="SSF52980">
    <property type="entry name" value="Restriction endonuclease-like"/>
    <property type="match status" value="1"/>
</dbReference>
<feature type="domain" description="YqaJ viral recombinase" evidence="1">
    <location>
        <begin position="85"/>
        <end position="217"/>
    </location>
</feature>
<dbReference type="InterPro" id="IPR011335">
    <property type="entry name" value="Restrct_endonuc-II-like"/>
</dbReference>